<comment type="caution">
    <text evidence="3">The sequence shown here is derived from an EMBL/GenBank/DDBJ whole genome shotgun (WGS) entry which is preliminary data.</text>
</comment>
<accession>A0A1Y5F5Z3</accession>
<dbReference type="Proteomes" id="UP000196531">
    <property type="component" value="Unassembled WGS sequence"/>
</dbReference>
<organism evidence="3 4">
    <name type="scientific">Halobacteriovorax marinus</name>
    <dbReference type="NCBI Taxonomy" id="97084"/>
    <lineage>
        <taxon>Bacteria</taxon>
        <taxon>Pseudomonadati</taxon>
        <taxon>Bdellovibrionota</taxon>
        <taxon>Bacteriovoracia</taxon>
        <taxon>Bacteriovoracales</taxon>
        <taxon>Halobacteriovoraceae</taxon>
        <taxon>Halobacteriovorax</taxon>
    </lineage>
</organism>
<keyword evidence="1" id="KW-0175">Coiled coil</keyword>
<protein>
    <recommendedName>
        <fullName evidence="2">KilA-N DNA-binding domain-containing protein</fullName>
    </recommendedName>
</protein>
<name>A0A1Y5F5Z3_9BACT</name>
<gene>
    <name evidence="3" type="ORF">A9Q84_18520</name>
</gene>
<evidence type="ECO:0000313" key="3">
    <source>
        <dbReference type="EMBL" id="OUR93469.1"/>
    </source>
</evidence>
<dbReference type="AlphaFoldDB" id="A0A1Y5F5Z3"/>
<evidence type="ECO:0000256" key="1">
    <source>
        <dbReference type="SAM" id="Coils"/>
    </source>
</evidence>
<evidence type="ECO:0000313" key="4">
    <source>
        <dbReference type="Proteomes" id="UP000196531"/>
    </source>
</evidence>
<dbReference type="InterPro" id="IPR018873">
    <property type="entry name" value="KilA-N_DNA-bd_domain"/>
</dbReference>
<proteinExistence type="predicted"/>
<sequence>MSNKDILEVTNQIYIIRDQKVMFDFDLAEIYGIPVGRLNEQVKRNIERFPADFHFKLDSSELADFKSQNAIRSGVTMRKGVSPSVFTEQGAYALSFILRTPKAIKMGIFIARAFSHLRRFILKNENVMSELKNNDHLSKTFSNFEKQIEQSLVVIYKNNSNHQKKILSIEKRLKELERKLSISEIT</sequence>
<reference evidence="4" key="1">
    <citation type="journal article" date="2017" name="Proc. Natl. Acad. Sci. U.S.A.">
        <title>Simulation of Deepwater Horizon oil plume reveals substrate specialization within a complex community of hydrocarbon-degraders.</title>
        <authorList>
            <person name="Hu P."/>
            <person name="Dubinsky E.A."/>
            <person name="Probst A.J."/>
            <person name="Wang J."/>
            <person name="Sieber C.M.K."/>
            <person name="Tom L.M."/>
            <person name="Gardinali P."/>
            <person name="Banfield J.F."/>
            <person name="Atlas R.M."/>
            <person name="Andersen G.L."/>
        </authorList>
    </citation>
    <scope>NUCLEOTIDE SEQUENCE [LARGE SCALE GENOMIC DNA]</scope>
</reference>
<dbReference type="EMBL" id="MAAO01000015">
    <property type="protein sequence ID" value="OUR93469.1"/>
    <property type="molecule type" value="Genomic_DNA"/>
</dbReference>
<feature type="domain" description="KilA-N DNA-binding" evidence="2">
    <location>
        <begin position="11"/>
        <end position="95"/>
    </location>
</feature>
<evidence type="ECO:0000259" key="2">
    <source>
        <dbReference type="Pfam" id="PF10543"/>
    </source>
</evidence>
<dbReference type="Pfam" id="PF10543">
    <property type="entry name" value="ORF6N"/>
    <property type="match status" value="1"/>
</dbReference>
<feature type="coiled-coil region" evidence="1">
    <location>
        <begin position="159"/>
        <end position="186"/>
    </location>
</feature>